<sequence length="101" mass="11333">MQSISNCPIGLVSKNTINSASTIAEWVACPWKYINVVGSGRYVSNKPDKITRYDLLKAAQEAEMQELLTRNNMKGRHKRNKKSKIALETIAEENSSSESLF</sequence>
<dbReference type="HOGENOM" id="CLU_2307651_0_0_1"/>
<dbReference type="OrthoDB" id="4069406at2759"/>
<evidence type="ECO:0000313" key="2">
    <source>
        <dbReference type="Proteomes" id="UP000007060"/>
    </source>
</evidence>
<name>A7A1M5_YEAS7</name>
<dbReference type="EMBL" id="AAFW02000171">
    <property type="protein sequence ID" value="EDN59253.1"/>
    <property type="molecule type" value="Genomic_DNA"/>
</dbReference>
<organism evidence="1 2">
    <name type="scientific">Saccharomyces cerevisiae (strain YJM789)</name>
    <name type="common">Baker's yeast</name>
    <dbReference type="NCBI Taxonomy" id="307796"/>
    <lineage>
        <taxon>Eukaryota</taxon>
        <taxon>Fungi</taxon>
        <taxon>Dikarya</taxon>
        <taxon>Ascomycota</taxon>
        <taxon>Saccharomycotina</taxon>
        <taxon>Saccharomycetes</taxon>
        <taxon>Saccharomycetales</taxon>
        <taxon>Saccharomycetaceae</taxon>
        <taxon>Saccharomyces</taxon>
    </lineage>
</organism>
<reference evidence="1 2" key="1">
    <citation type="journal article" date="2007" name="Proc. Natl. Acad. Sci. U.S.A.">
        <title>Genome sequencing and comparative analysis of Saccharomyces cerevisiae strain YJM789.</title>
        <authorList>
            <person name="Wei W."/>
            <person name="McCusker J.H."/>
            <person name="Hyman R.W."/>
            <person name="Jones T."/>
            <person name="Ning Y."/>
            <person name="Cao Z."/>
            <person name="Gu Z."/>
            <person name="Bruno D."/>
            <person name="Miranda M."/>
            <person name="Nguyen M."/>
            <person name="Wilhelmy J."/>
            <person name="Komp C."/>
            <person name="Tamse R."/>
            <person name="Wang X."/>
            <person name="Jia P."/>
            <person name="Luedi P."/>
            <person name="Oefner P.J."/>
            <person name="David L."/>
            <person name="Dietrich F.S."/>
            <person name="Li Y."/>
            <person name="Davis R.W."/>
            <person name="Steinmetz L.M."/>
        </authorList>
    </citation>
    <scope>NUCLEOTIDE SEQUENCE [LARGE SCALE GENOMIC DNA]</scope>
    <source>
        <strain evidence="1 2">YJM789</strain>
    </source>
</reference>
<dbReference type="Proteomes" id="UP000007060">
    <property type="component" value="Unassembled WGS sequence"/>
</dbReference>
<gene>
    <name evidence="1" type="ORF">SCY_3903</name>
</gene>
<comment type="caution">
    <text evidence="1">The sequence shown here is derived from an EMBL/GenBank/DDBJ whole genome shotgun (WGS) entry which is preliminary data.</text>
</comment>
<evidence type="ECO:0000313" key="1">
    <source>
        <dbReference type="EMBL" id="EDN59253.1"/>
    </source>
</evidence>
<dbReference type="AlphaFoldDB" id="A7A1M5"/>
<protein>
    <submittedName>
        <fullName evidence="1">Conserved protein</fullName>
    </submittedName>
</protein>
<accession>A7A1M5</accession>
<proteinExistence type="predicted"/>